<evidence type="ECO:0000259" key="2">
    <source>
        <dbReference type="Pfam" id="PF14905"/>
    </source>
</evidence>
<organism evidence="3 4">
    <name type="scientific">Mucilaginibacter terrae</name>
    <dbReference type="NCBI Taxonomy" id="1955052"/>
    <lineage>
        <taxon>Bacteria</taxon>
        <taxon>Pseudomonadati</taxon>
        <taxon>Bacteroidota</taxon>
        <taxon>Sphingobacteriia</taxon>
        <taxon>Sphingobacteriales</taxon>
        <taxon>Sphingobacteriaceae</taxon>
        <taxon>Mucilaginibacter</taxon>
    </lineage>
</organism>
<evidence type="ECO:0000313" key="3">
    <source>
        <dbReference type="EMBL" id="MDT3402907.1"/>
    </source>
</evidence>
<feature type="chain" id="PRO_5045567647" description="Outer membrane protein beta-barrel domain-containing protein" evidence="1">
    <location>
        <begin position="24"/>
        <end position="942"/>
    </location>
</feature>
<protein>
    <recommendedName>
        <fullName evidence="2">Outer membrane protein beta-barrel domain-containing protein</fullName>
    </recommendedName>
</protein>
<feature type="domain" description="Outer membrane protein beta-barrel" evidence="2">
    <location>
        <begin position="477"/>
        <end position="923"/>
    </location>
</feature>
<dbReference type="SUPFAM" id="SSF49478">
    <property type="entry name" value="Cna protein B-type domain"/>
    <property type="match status" value="1"/>
</dbReference>
<comment type="caution">
    <text evidence="3">The sequence shown here is derived from an EMBL/GenBank/DDBJ whole genome shotgun (WGS) entry which is preliminary data.</text>
</comment>
<keyword evidence="4" id="KW-1185">Reference proteome</keyword>
<reference evidence="4" key="1">
    <citation type="submission" date="2023-07" db="EMBL/GenBank/DDBJ databases">
        <title>Functional and genomic diversity of the sorghum phyllosphere microbiome.</title>
        <authorList>
            <person name="Shade A."/>
        </authorList>
    </citation>
    <scope>NUCLEOTIDE SEQUENCE [LARGE SCALE GENOMIC DNA]</scope>
    <source>
        <strain evidence="4">SORGH_AS_0422</strain>
    </source>
</reference>
<proteinExistence type="predicted"/>
<sequence length="942" mass="103294">MKLLLPSFLLTLILCIPALNGFAQTGGTVKAHIIDAKNHEAIDFAPVAIIRAADSVTVTNSTTDKDGNITFNKIAFGSYKLVVKQLGLTTKLLPFNLTKTNVAINLGDVLMEADVKALKAVQVEGQKAPVTIKKDTVEFNAGSFKTQPNDNVEQLLKKLPGVDVDKDGKVTAQGQQVSKVYVDGKEFFGNDPKAATKNLPADAIDKVQLIDDKTEKTKNTGIDDGQREKVLNLTLKADKKKGWFGNAAAAGGNTDRFLGQFNINRFDNKKQISALLLSNNVNESGFTMEDLNNFSGGNIFDTFGSANGSISINVNSAGRANINGAFSGVSGGLITSHSGGLNYSDVWGSKSQLKFNANFVTVISSNNLIKTDDIQNPAQGLLTNQLNTGNNTYNSYRLNMNLEYKMDTLTTLRFKPSLSYGYQGGMNTANINTTDYSNKAINRGNQFLDQVTRTPVFGGQIGINRKLPNGKGSFNFFTTGSYTPYRNRNTSRFGSTSYVGTAPVDSLSNLYTNQNDDASNVNSTLTHVRQLSKKHKINLAVGQGIQYRYDNANQNTLQYNATTGFYDIVSPQYSGAYNNTNWRYTSTLGINQSKEKTSLNINAELANLGLNGEFNTSSSGPVKRNEWAFVPNASFSYRPKQGTSFSVSARLDASLPSITDLQPFINTSNTIYKRVGNPDLNMSRSFNINTNYNTYDAKTNYYFNFYGSYSRIWDGFSTESFFDNTGITTSRPINTDGNYSANAGFNLGKPTKIKGLKLNAGFYGNLNRNVNFINGNENTVLRISPSVNLGSSLDRDVFQLSARVSVGYNNAKNSYQQAANREYYTFNNYYSASVKPAKTWRIFSDLTQSLYRGQPASANTSVYLMNAGIEHYFFKGQNLTLALNGFDLLNQNAGLQRSLSSTGQTTITQTNILGQYFYMKLTYKLAKIGGGNNSNNGVIIMR</sequence>
<dbReference type="RefSeq" id="WP_311949594.1">
    <property type="nucleotide sequence ID" value="NZ_JAVLVU010000001.1"/>
</dbReference>
<gene>
    <name evidence="3" type="ORF">QE417_001979</name>
</gene>
<dbReference type="Pfam" id="PF14905">
    <property type="entry name" value="OMP_b-brl_3"/>
    <property type="match status" value="1"/>
</dbReference>
<dbReference type="SUPFAM" id="SSF56935">
    <property type="entry name" value="Porins"/>
    <property type="match status" value="1"/>
</dbReference>
<evidence type="ECO:0000256" key="1">
    <source>
        <dbReference type="SAM" id="SignalP"/>
    </source>
</evidence>
<keyword evidence="1" id="KW-0732">Signal</keyword>
<dbReference type="Proteomes" id="UP001258315">
    <property type="component" value="Unassembled WGS sequence"/>
</dbReference>
<evidence type="ECO:0000313" key="4">
    <source>
        <dbReference type="Proteomes" id="UP001258315"/>
    </source>
</evidence>
<dbReference type="InterPro" id="IPR041700">
    <property type="entry name" value="OMP_b-brl_3"/>
</dbReference>
<feature type="signal peptide" evidence="1">
    <location>
        <begin position="1"/>
        <end position="23"/>
    </location>
</feature>
<name>A0ABU3GVD2_9SPHI</name>
<dbReference type="EMBL" id="JAVLVU010000001">
    <property type="protein sequence ID" value="MDT3402907.1"/>
    <property type="molecule type" value="Genomic_DNA"/>
</dbReference>
<accession>A0ABU3GVD2</accession>